<dbReference type="PANTHER" id="PTHR30472:SF25">
    <property type="entry name" value="ABC TRANSPORTER PERMEASE PROTEIN MJ0876-RELATED"/>
    <property type="match status" value="1"/>
</dbReference>
<keyword evidence="3" id="KW-0813">Transport</keyword>
<evidence type="ECO:0000256" key="3">
    <source>
        <dbReference type="ARBA" id="ARBA00022448"/>
    </source>
</evidence>
<dbReference type="EMBL" id="JBHTMX010000414">
    <property type="protein sequence ID" value="MFD1333911.1"/>
    <property type="molecule type" value="Genomic_DNA"/>
</dbReference>
<evidence type="ECO:0000256" key="7">
    <source>
        <dbReference type="ARBA" id="ARBA00023136"/>
    </source>
</evidence>
<feature type="transmembrane region" description="Helical" evidence="8">
    <location>
        <begin position="43"/>
        <end position="64"/>
    </location>
</feature>
<dbReference type="Gene3D" id="1.10.3470.10">
    <property type="entry name" value="ABC transporter involved in vitamin B12 uptake, BtuC"/>
    <property type="match status" value="1"/>
</dbReference>
<gene>
    <name evidence="9" type="ORF">ACFQ4O_18040</name>
</gene>
<evidence type="ECO:0000256" key="1">
    <source>
        <dbReference type="ARBA" id="ARBA00004651"/>
    </source>
</evidence>
<dbReference type="Proteomes" id="UP001597171">
    <property type="component" value="Unassembled WGS sequence"/>
</dbReference>
<feature type="transmembrane region" description="Helical" evidence="8">
    <location>
        <begin position="84"/>
        <end position="106"/>
    </location>
</feature>
<dbReference type="Pfam" id="PF01032">
    <property type="entry name" value="FecCD"/>
    <property type="match status" value="1"/>
</dbReference>
<evidence type="ECO:0000313" key="9">
    <source>
        <dbReference type="EMBL" id="MFD1333911.1"/>
    </source>
</evidence>
<reference evidence="10" key="1">
    <citation type="journal article" date="2019" name="Int. J. Syst. Evol. Microbiol.">
        <title>The Global Catalogue of Microorganisms (GCM) 10K type strain sequencing project: providing services to taxonomists for standard genome sequencing and annotation.</title>
        <authorList>
            <consortium name="The Broad Institute Genomics Platform"/>
            <consortium name="The Broad Institute Genome Sequencing Center for Infectious Disease"/>
            <person name="Wu L."/>
            <person name="Ma J."/>
        </authorList>
    </citation>
    <scope>NUCLEOTIDE SEQUENCE [LARGE SCALE GENOMIC DNA]</scope>
    <source>
        <strain evidence="10">CCUG 61696</strain>
    </source>
</reference>
<keyword evidence="4" id="KW-1003">Cell membrane</keyword>
<dbReference type="RefSeq" id="WP_378777809.1">
    <property type="nucleotide sequence ID" value="NZ_JBHTMX010000414.1"/>
</dbReference>
<evidence type="ECO:0000256" key="6">
    <source>
        <dbReference type="ARBA" id="ARBA00022989"/>
    </source>
</evidence>
<keyword evidence="10" id="KW-1185">Reference proteome</keyword>
<accession>A0ABW3ZC39</accession>
<keyword evidence="7 8" id="KW-0472">Membrane</keyword>
<sequence>MPDALSRRVPPWLIWAALAGLAAALSVGPILDGLSGDALDRAFLFYSVLPRGVVALLAGAALGLSGALLQQALDNPLAEPSTLGVFAGAQLALGAAAAFAPGLGALG</sequence>
<proteinExistence type="inferred from homology"/>
<comment type="caution">
    <text evidence="9">The sequence shown here is derived from an EMBL/GenBank/DDBJ whole genome shotgun (WGS) entry which is preliminary data.</text>
</comment>
<evidence type="ECO:0000256" key="5">
    <source>
        <dbReference type="ARBA" id="ARBA00022692"/>
    </source>
</evidence>
<comment type="subcellular location">
    <subcellularLocation>
        <location evidence="1">Cell membrane</location>
        <topology evidence="1">Multi-pass membrane protein</topology>
    </subcellularLocation>
</comment>
<dbReference type="PANTHER" id="PTHR30472">
    <property type="entry name" value="FERRIC ENTEROBACTIN TRANSPORT SYSTEM PERMEASE PROTEIN"/>
    <property type="match status" value="1"/>
</dbReference>
<evidence type="ECO:0000256" key="4">
    <source>
        <dbReference type="ARBA" id="ARBA00022475"/>
    </source>
</evidence>
<name>A0ABW3ZC39_9HYPH</name>
<organism evidence="9 10">
    <name type="scientific">Methylopila musalis</name>
    <dbReference type="NCBI Taxonomy" id="1134781"/>
    <lineage>
        <taxon>Bacteria</taxon>
        <taxon>Pseudomonadati</taxon>
        <taxon>Pseudomonadota</taxon>
        <taxon>Alphaproteobacteria</taxon>
        <taxon>Hyphomicrobiales</taxon>
        <taxon>Methylopilaceae</taxon>
        <taxon>Methylopila</taxon>
    </lineage>
</organism>
<evidence type="ECO:0000313" key="10">
    <source>
        <dbReference type="Proteomes" id="UP001597171"/>
    </source>
</evidence>
<dbReference type="InterPro" id="IPR037294">
    <property type="entry name" value="ABC_BtuC-like"/>
</dbReference>
<protein>
    <submittedName>
        <fullName evidence="9">Iron chelate uptake ABC transporter family permease subunit</fullName>
    </submittedName>
</protein>
<feature type="transmembrane region" description="Helical" evidence="8">
    <location>
        <begin position="12"/>
        <end position="31"/>
    </location>
</feature>
<comment type="similarity">
    <text evidence="2">Belongs to the binding-protein-dependent transport system permease family. FecCD subfamily.</text>
</comment>
<evidence type="ECO:0000256" key="2">
    <source>
        <dbReference type="ARBA" id="ARBA00007935"/>
    </source>
</evidence>
<feature type="non-terminal residue" evidence="9">
    <location>
        <position position="107"/>
    </location>
</feature>
<dbReference type="InterPro" id="IPR000522">
    <property type="entry name" value="ABC_transptr_permease_BtuC"/>
</dbReference>
<keyword evidence="6 8" id="KW-1133">Transmembrane helix</keyword>
<evidence type="ECO:0000256" key="8">
    <source>
        <dbReference type="SAM" id="Phobius"/>
    </source>
</evidence>
<keyword evidence="5 8" id="KW-0812">Transmembrane</keyword>
<dbReference type="SUPFAM" id="SSF81345">
    <property type="entry name" value="ABC transporter involved in vitamin B12 uptake, BtuC"/>
    <property type="match status" value="1"/>
</dbReference>